<evidence type="ECO:0000313" key="3">
    <source>
        <dbReference type="Proteomes" id="UP000593802"/>
    </source>
</evidence>
<reference evidence="2 3" key="1">
    <citation type="submission" date="2020-08" db="EMBL/GenBank/DDBJ databases">
        <title>Complete Genome Sequence of Effusibacillus dendaii Strain skT53, Isolated from Farmland soil.</title>
        <authorList>
            <person name="Konishi T."/>
            <person name="Kawasaki H."/>
        </authorList>
    </citation>
    <scope>NUCLEOTIDE SEQUENCE [LARGE SCALE GENOMIC DNA]</scope>
    <source>
        <strain evidence="3">skT53</strain>
    </source>
</reference>
<dbReference type="KEGG" id="eff:skT53_18480"/>
<feature type="domain" description="GH18" evidence="1">
    <location>
        <begin position="1"/>
        <end position="113"/>
    </location>
</feature>
<evidence type="ECO:0000259" key="1">
    <source>
        <dbReference type="PROSITE" id="PS51910"/>
    </source>
</evidence>
<dbReference type="PANTHER" id="PTHR46066:SF2">
    <property type="entry name" value="CHITINASE DOMAIN-CONTAINING PROTEIN 1"/>
    <property type="match status" value="1"/>
</dbReference>
<accession>A0A7I8D9M6</accession>
<dbReference type="Proteomes" id="UP000593802">
    <property type="component" value="Chromosome"/>
</dbReference>
<dbReference type="Gene3D" id="3.20.20.80">
    <property type="entry name" value="Glycosidases"/>
    <property type="match status" value="1"/>
</dbReference>
<dbReference type="AlphaFoldDB" id="A0A7I8D9M6"/>
<organism evidence="2 3">
    <name type="scientific">Effusibacillus dendaii</name>
    <dbReference type="NCBI Taxonomy" id="2743772"/>
    <lineage>
        <taxon>Bacteria</taxon>
        <taxon>Bacillati</taxon>
        <taxon>Bacillota</taxon>
        <taxon>Bacilli</taxon>
        <taxon>Bacillales</taxon>
        <taxon>Alicyclobacillaceae</taxon>
        <taxon>Effusibacillus</taxon>
    </lineage>
</organism>
<dbReference type="PROSITE" id="PS51910">
    <property type="entry name" value="GH18_2"/>
    <property type="match status" value="1"/>
</dbReference>
<dbReference type="PANTHER" id="PTHR46066">
    <property type="entry name" value="CHITINASE DOMAIN-CONTAINING PROTEIN 1 FAMILY MEMBER"/>
    <property type="match status" value="1"/>
</dbReference>
<gene>
    <name evidence="2" type="ORF">skT53_18480</name>
</gene>
<dbReference type="EMBL" id="AP023366">
    <property type="protein sequence ID" value="BCJ86863.1"/>
    <property type="molecule type" value="Genomic_DNA"/>
</dbReference>
<sequence length="113" mass="12676">MSITNFSPTDPGSHLAHAILAGPELQDRLLTNIINTMRSKGYRGLNVDFENVFPADRELYNQFLRRAVARLHENGFFVSSALAPQTSAEQRGLLYEAHDCAAHGQIVNFLWFS</sequence>
<dbReference type="SUPFAM" id="SSF51445">
    <property type="entry name" value="(Trans)glycosidases"/>
    <property type="match status" value="1"/>
</dbReference>
<evidence type="ECO:0000313" key="2">
    <source>
        <dbReference type="EMBL" id="BCJ86863.1"/>
    </source>
</evidence>
<keyword evidence="3" id="KW-1185">Reference proteome</keyword>
<dbReference type="InterPro" id="IPR017853">
    <property type="entry name" value="GH"/>
</dbReference>
<dbReference type="GO" id="GO:0070492">
    <property type="term" value="F:oligosaccharide binding"/>
    <property type="evidence" value="ECO:0007669"/>
    <property type="project" value="TreeGrafter"/>
</dbReference>
<name>A0A7I8D9M6_9BACL</name>
<dbReference type="InterPro" id="IPR001223">
    <property type="entry name" value="Glyco_hydro18_cat"/>
</dbReference>
<dbReference type="GO" id="GO:0012505">
    <property type="term" value="C:endomembrane system"/>
    <property type="evidence" value="ECO:0007669"/>
    <property type="project" value="TreeGrafter"/>
</dbReference>
<proteinExistence type="predicted"/>
<dbReference type="GO" id="GO:0005975">
    <property type="term" value="P:carbohydrate metabolic process"/>
    <property type="evidence" value="ECO:0007669"/>
    <property type="project" value="InterPro"/>
</dbReference>
<protein>
    <recommendedName>
        <fullName evidence="1">GH18 domain-containing protein</fullName>
    </recommendedName>
</protein>